<reference evidence="3" key="1">
    <citation type="journal article" date="2014" name="Int. J. Syst. Evol. Microbiol.">
        <title>Complete genome sequence of Corynebacterium casei LMG S-19264T (=DSM 44701T), isolated from a smear-ripened cheese.</title>
        <authorList>
            <consortium name="US DOE Joint Genome Institute (JGI-PGF)"/>
            <person name="Walter F."/>
            <person name="Albersmeier A."/>
            <person name="Kalinowski J."/>
            <person name="Ruckert C."/>
        </authorList>
    </citation>
    <scope>NUCLEOTIDE SEQUENCE</scope>
    <source>
        <strain evidence="3">JCM 31740</strain>
    </source>
</reference>
<feature type="binding site" evidence="1">
    <location>
        <position position="8"/>
    </location>
    <ligand>
        <name>a divalent metal cation</name>
        <dbReference type="ChEBI" id="CHEBI:60240"/>
        <label>1</label>
    </ligand>
</feature>
<evidence type="ECO:0000313" key="4">
    <source>
        <dbReference type="Proteomes" id="UP000276741"/>
    </source>
</evidence>
<gene>
    <name evidence="3" type="ORF">GCM10007116_02680</name>
    <name evidence="2" type="ORF">HS1genome_1284</name>
</gene>
<keyword evidence="4" id="KW-1185">Reference proteome</keyword>
<feature type="binding site" evidence="1">
    <location>
        <position position="73"/>
    </location>
    <ligand>
        <name>a divalent metal cation</name>
        <dbReference type="ChEBI" id="CHEBI:60240"/>
        <label>1</label>
    </ligand>
</feature>
<dbReference type="EMBL" id="AP018553">
    <property type="protein sequence ID" value="BBD72895.1"/>
    <property type="molecule type" value="Genomic_DNA"/>
</dbReference>
<dbReference type="GeneID" id="38666799"/>
<dbReference type="PIRSF" id="PIRSF005902">
    <property type="entry name" value="DNase_TatD"/>
    <property type="match status" value="1"/>
</dbReference>
<feature type="binding site" evidence="1">
    <location>
        <position position="6"/>
    </location>
    <ligand>
        <name>a divalent metal cation</name>
        <dbReference type="ChEBI" id="CHEBI:60240"/>
        <label>1</label>
    </ligand>
</feature>
<dbReference type="GO" id="GO:0016788">
    <property type="term" value="F:hydrolase activity, acting on ester bonds"/>
    <property type="evidence" value="ECO:0007669"/>
    <property type="project" value="InterPro"/>
</dbReference>
<dbReference type="Proteomes" id="UP000616143">
    <property type="component" value="Unassembled WGS sequence"/>
</dbReference>
<dbReference type="OrthoDB" id="26412at2157"/>
<dbReference type="Pfam" id="PF01026">
    <property type="entry name" value="TatD_DNase"/>
    <property type="match status" value="1"/>
</dbReference>
<dbReference type="InterPro" id="IPR032466">
    <property type="entry name" value="Metal_Hydrolase"/>
</dbReference>
<organism evidence="2 4">
    <name type="scientific">Sulfodiicoccus acidiphilus</name>
    <dbReference type="NCBI Taxonomy" id="1670455"/>
    <lineage>
        <taxon>Archaea</taxon>
        <taxon>Thermoproteota</taxon>
        <taxon>Thermoprotei</taxon>
        <taxon>Sulfolobales</taxon>
        <taxon>Sulfolobaceae</taxon>
        <taxon>Sulfodiicoccus</taxon>
    </lineage>
</organism>
<feature type="binding site" evidence="1">
    <location>
        <position position="176"/>
    </location>
    <ligand>
        <name>a divalent metal cation</name>
        <dbReference type="ChEBI" id="CHEBI:60240"/>
        <label>1</label>
    </ligand>
</feature>
<name>A0A348B3Z3_9CREN</name>
<evidence type="ECO:0000256" key="1">
    <source>
        <dbReference type="PIRSR" id="PIRSR005902-1"/>
    </source>
</evidence>
<feature type="binding site" evidence="1">
    <location>
        <position position="105"/>
    </location>
    <ligand>
        <name>a divalent metal cation</name>
        <dbReference type="ChEBI" id="CHEBI:60240"/>
        <label>2</label>
    </ligand>
</feature>
<dbReference type="AlphaFoldDB" id="A0A348B3Z3"/>
<reference evidence="3" key="4">
    <citation type="submission" date="2020-09" db="EMBL/GenBank/DDBJ databases">
        <authorList>
            <person name="Sun Q."/>
            <person name="Ohkuma M."/>
        </authorList>
    </citation>
    <scope>NUCLEOTIDE SEQUENCE</scope>
    <source>
        <strain evidence="3">JCM 31740</strain>
    </source>
</reference>
<dbReference type="PANTHER" id="PTHR46124:SF2">
    <property type="entry name" value="D-AMINOACYL-TRNA DEACYLASE"/>
    <property type="match status" value="1"/>
</dbReference>
<dbReference type="CDD" id="cd01310">
    <property type="entry name" value="TatD_DNAse"/>
    <property type="match status" value="1"/>
</dbReference>
<dbReference type="PANTHER" id="PTHR46124">
    <property type="entry name" value="D-AMINOACYL-TRNA DEACYLASE"/>
    <property type="match status" value="1"/>
</dbReference>
<dbReference type="Gene3D" id="3.20.20.140">
    <property type="entry name" value="Metal-dependent hydrolases"/>
    <property type="match status" value="1"/>
</dbReference>
<dbReference type="KEGG" id="sacd:HS1genome_1284"/>
<feature type="binding site" evidence="1">
    <location>
        <position position="128"/>
    </location>
    <ligand>
        <name>a divalent metal cation</name>
        <dbReference type="ChEBI" id="CHEBI:60240"/>
        <label>2</label>
    </ligand>
</feature>
<evidence type="ECO:0000313" key="3">
    <source>
        <dbReference type="EMBL" id="GGT88182.1"/>
    </source>
</evidence>
<dbReference type="Proteomes" id="UP000276741">
    <property type="component" value="Chromosome"/>
</dbReference>
<dbReference type="RefSeq" id="WP_126450099.1">
    <property type="nucleotide sequence ID" value="NZ_AP018553.1"/>
</dbReference>
<reference evidence="2" key="3">
    <citation type="journal article" date="2019" name="BMC Res. Notes">
        <title>Complete genome sequence of the Sulfodiicoccus acidiphilus strain HS-1T, the first crenarchaeon that lacks polB3, isolated from an acidic hot spring in Ohwaku-dani, Hakone, Japan.</title>
        <authorList>
            <person name="Sakai H.D."/>
            <person name="Kurosawa N."/>
        </authorList>
    </citation>
    <scope>NUCLEOTIDE SEQUENCE</scope>
    <source>
        <strain evidence="2">HS-1</strain>
    </source>
</reference>
<keyword evidence="1" id="KW-0479">Metal-binding</keyword>
<dbReference type="SUPFAM" id="SSF51556">
    <property type="entry name" value="Metallo-dependent hydrolases"/>
    <property type="match status" value="1"/>
</dbReference>
<sequence>MLYDAHCHLVELGKSYDGVFVAAVSMDLASSKRTLGLLGPKILKGVGIHPWLAHLEDPEKVLPLIEEADFVGEVGLDRKYSEAPWDRQRQVFLKQIREDKTINVHALRAWKVTFDLLIKHDVKRAIFHWYTGPKELLKDIEGAGYFVTVNPSVKVQKEHAEAIAEADLSVILVESDGGYTYRGRTLEPPMVVEAEDFLATTFQVSIKEIERKVRENFIRAFSLSQQVE</sequence>
<dbReference type="GO" id="GO:0046872">
    <property type="term" value="F:metal ion binding"/>
    <property type="evidence" value="ECO:0007669"/>
    <property type="project" value="UniProtKB-KW"/>
</dbReference>
<protein>
    <submittedName>
        <fullName evidence="2">Hydrolase TatD</fullName>
    </submittedName>
</protein>
<accession>A0A348B3Z3</accession>
<evidence type="ECO:0000313" key="2">
    <source>
        <dbReference type="EMBL" id="BBD72895.1"/>
    </source>
</evidence>
<keyword evidence="2" id="KW-0378">Hydrolase</keyword>
<proteinExistence type="predicted"/>
<dbReference type="EMBL" id="BMQS01000002">
    <property type="protein sequence ID" value="GGT88182.1"/>
    <property type="molecule type" value="Genomic_DNA"/>
</dbReference>
<dbReference type="InterPro" id="IPR001130">
    <property type="entry name" value="TatD-like"/>
</dbReference>
<reference evidence="4" key="2">
    <citation type="submission" date="2018-04" db="EMBL/GenBank/DDBJ databases">
        <title>Complete genome sequence of Sulfodiicoccus acidiphilus strain HS-1.</title>
        <authorList>
            <person name="Sakai H.D."/>
            <person name="Kurosawa N."/>
        </authorList>
    </citation>
    <scope>NUCLEOTIDE SEQUENCE [LARGE SCALE GENOMIC DNA]</scope>
    <source>
        <strain evidence="4">HS-1</strain>
    </source>
</reference>